<feature type="region of interest" description="Disordered" evidence="6">
    <location>
        <begin position="352"/>
        <end position="373"/>
    </location>
</feature>
<dbReference type="GO" id="GO:0006364">
    <property type="term" value="P:rRNA processing"/>
    <property type="evidence" value="ECO:0007669"/>
    <property type="project" value="UniProtKB-KW"/>
</dbReference>
<evidence type="ECO:0000256" key="5">
    <source>
        <dbReference type="ARBA" id="ARBA00025599"/>
    </source>
</evidence>
<dbReference type="EMBL" id="MPGH01000014">
    <property type="protein sequence ID" value="OLN96714.1"/>
    <property type="molecule type" value="Genomic_DNA"/>
</dbReference>
<dbReference type="InterPro" id="IPR047021">
    <property type="entry name" value="REXO1/3/4-like"/>
</dbReference>
<keyword evidence="1" id="KW-0698">rRNA processing</keyword>
<dbReference type="OrthoDB" id="16516at2759"/>
<keyword evidence="9" id="KW-1185">Reference proteome</keyword>
<dbReference type="InterPro" id="IPR013520">
    <property type="entry name" value="Ribonucl_H"/>
</dbReference>
<proteinExistence type="predicted"/>
<feature type="region of interest" description="Disordered" evidence="6">
    <location>
        <begin position="82"/>
        <end position="121"/>
    </location>
</feature>
<dbReference type="STRING" id="708187.A0A1Q8S5I1"/>
<dbReference type="PANTHER" id="PTHR12801:SF45">
    <property type="entry name" value="RNA EXONUCLEASE 4"/>
    <property type="match status" value="1"/>
</dbReference>
<feature type="compositionally biased region" description="Basic and acidic residues" evidence="6">
    <location>
        <begin position="111"/>
        <end position="120"/>
    </location>
</feature>
<reference evidence="8 9" key="1">
    <citation type="submission" date="2016-11" db="EMBL/GenBank/DDBJ databases">
        <title>Draft Genome Assembly of Colletotrichum chlorophyti a pathogen of herbaceous plants.</title>
        <authorList>
            <person name="Gan P."/>
            <person name="Narusaka M."/>
            <person name="Tsushima A."/>
            <person name="Narusaka Y."/>
            <person name="Takano Y."/>
            <person name="Shirasu K."/>
        </authorList>
    </citation>
    <scope>NUCLEOTIDE SEQUENCE [LARGE SCALE GENOMIC DNA]</scope>
    <source>
        <strain evidence="8 9">NTL11</strain>
    </source>
</reference>
<evidence type="ECO:0000256" key="1">
    <source>
        <dbReference type="ARBA" id="ARBA00022552"/>
    </source>
</evidence>
<dbReference type="Proteomes" id="UP000186583">
    <property type="component" value="Unassembled WGS sequence"/>
</dbReference>
<dbReference type="SMART" id="SM00479">
    <property type="entry name" value="EXOIII"/>
    <property type="match status" value="1"/>
</dbReference>
<evidence type="ECO:0000256" key="2">
    <source>
        <dbReference type="ARBA" id="ARBA00022722"/>
    </source>
</evidence>
<evidence type="ECO:0000313" key="8">
    <source>
        <dbReference type="EMBL" id="OLN96714.1"/>
    </source>
</evidence>
<comment type="caution">
    <text evidence="8">The sequence shown here is derived from an EMBL/GenBank/DDBJ whole genome shotgun (WGS) entry which is preliminary data.</text>
</comment>
<dbReference type="GO" id="GO:0003676">
    <property type="term" value="F:nucleic acid binding"/>
    <property type="evidence" value="ECO:0007669"/>
    <property type="project" value="InterPro"/>
</dbReference>
<dbReference type="GO" id="GO:0005634">
    <property type="term" value="C:nucleus"/>
    <property type="evidence" value="ECO:0007669"/>
    <property type="project" value="TreeGrafter"/>
</dbReference>
<organism evidence="8 9">
    <name type="scientific">Colletotrichum chlorophyti</name>
    <dbReference type="NCBI Taxonomy" id="708187"/>
    <lineage>
        <taxon>Eukaryota</taxon>
        <taxon>Fungi</taxon>
        <taxon>Dikarya</taxon>
        <taxon>Ascomycota</taxon>
        <taxon>Pezizomycotina</taxon>
        <taxon>Sordariomycetes</taxon>
        <taxon>Hypocreomycetidae</taxon>
        <taxon>Glomerellales</taxon>
        <taxon>Glomerellaceae</taxon>
        <taxon>Colletotrichum</taxon>
    </lineage>
</organism>
<dbReference type="Gene3D" id="3.30.420.10">
    <property type="entry name" value="Ribonuclease H-like superfamily/Ribonuclease H"/>
    <property type="match status" value="1"/>
</dbReference>
<feature type="compositionally biased region" description="Basic and acidic residues" evidence="6">
    <location>
        <begin position="82"/>
        <end position="96"/>
    </location>
</feature>
<dbReference type="AlphaFoldDB" id="A0A1Q8S5I1"/>
<dbReference type="GO" id="GO:0004527">
    <property type="term" value="F:exonuclease activity"/>
    <property type="evidence" value="ECO:0007669"/>
    <property type="project" value="UniProtKB-KW"/>
</dbReference>
<dbReference type="GO" id="GO:0000027">
    <property type="term" value="P:ribosomal large subunit assembly"/>
    <property type="evidence" value="ECO:0007669"/>
    <property type="project" value="TreeGrafter"/>
</dbReference>
<feature type="region of interest" description="Disordered" evidence="6">
    <location>
        <begin position="1"/>
        <end position="22"/>
    </location>
</feature>
<dbReference type="SUPFAM" id="SSF53098">
    <property type="entry name" value="Ribonuclease H-like"/>
    <property type="match status" value="1"/>
</dbReference>
<keyword evidence="4 8" id="KW-0269">Exonuclease</keyword>
<feature type="domain" description="Exonuclease" evidence="7">
    <location>
        <begin position="199"/>
        <end position="417"/>
    </location>
</feature>
<comment type="function">
    <text evidence="5">Exoribonuclease involved in ribosome biosynthesis. Involved in the processing of ITS1, the internal transcribed spacer localized between the 18S and 5.8S rRNAs.</text>
</comment>
<accession>A0A1Q8S5I1</accession>
<keyword evidence="3" id="KW-0378">Hydrolase</keyword>
<sequence length="432" mass="48274">MLPRTADASAMDSSAQTNPSGNLSAAIELTDDYMRQLRFITHRKDILVKNGFVLKPLSEADIDDKKRCRRCSSRCSNKKNKYKLDGKDTQKGDKRSPLKHHLPSQSKAKSPGHDGGDETPSKPVLKCQYHTGRIINMYYNCCRAHVSDPGCTFSPEHVTYNYQAGNFLARHQFQKTPHAALLDFSNMDTSSSSQRRPRRAVAIDCEMGVAFDGEAELIRVSLIDYFTAEVLLDNLVYPDVRMKHYNTRFSGVSRQDMEAARSKGNCITGGLAAARDEIWKWVGPETIVVGHAVHNDLNSLRWIHPLVVDSLILATAVRAEKEKREEEEERAKEDAAAADAVFKKDDLISFSDAEDSSQPQESPAENKPKRKGGSLSLKALTAELLGRSIQQGKGHDSLEDALAARDLVHWYMLWNRAELEAQCPGQLAADFW</sequence>
<dbReference type="PANTHER" id="PTHR12801">
    <property type="entry name" value="RNA EXONUCLEASE REXO1 / RECO3 FAMILY MEMBER-RELATED"/>
    <property type="match status" value="1"/>
</dbReference>
<evidence type="ECO:0000256" key="6">
    <source>
        <dbReference type="SAM" id="MobiDB-lite"/>
    </source>
</evidence>
<dbReference type="InterPro" id="IPR036397">
    <property type="entry name" value="RNaseH_sf"/>
</dbReference>
<dbReference type="CDD" id="cd06137">
    <property type="entry name" value="DEDDh_RNase"/>
    <property type="match status" value="1"/>
</dbReference>
<keyword evidence="2" id="KW-0540">Nuclease</keyword>
<dbReference type="InterPro" id="IPR012337">
    <property type="entry name" value="RNaseH-like_sf"/>
</dbReference>
<name>A0A1Q8S5I1_9PEZI</name>
<evidence type="ECO:0000313" key="9">
    <source>
        <dbReference type="Proteomes" id="UP000186583"/>
    </source>
</evidence>
<evidence type="ECO:0000256" key="3">
    <source>
        <dbReference type="ARBA" id="ARBA00022801"/>
    </source>
</evidence>
<feature type="compositionally biased region" description="Polar residues" evidence="6">
    <location>
        <begin position="11"/>
        <end position="22"/>
    </location>
</feature>
<protein>
    <submittedName>
        <fullName evidence="8">RNA exonuclease 3-like protein 1</fullName>
    </submittedName>
</protein>
<evidence type="ECO:0000259" key="7">
    <source>
        <dbReference type="SMART" id="SM00479"/>
    </source>
</evidence>
<evidence type="ECO:0000256" key="4">
    <source>
        <dbReference type="ARBA" id="ARBA00022839"/>
    </source>
</evidence>
<gene>
    <name evidence="8" type="ORF">CCHL11_02292</name>
</gene>